<dbReference type="AlphaFoldDB" id="A0A4S8J0R0"/>
<protein>
    <recommendedName>
        <fullName evidence="3">Rab-GAP TBC domain-containing protein</fullName>
    </recommendedName>
</protein>
<name>A0A4S8J0R0_MUSBA</name>
<accession>A0A4S8J0R0</accession>
<organism evidence="4 5">
    <name type="scientific">Musa balbisiana</name>
    <name type="common">Banana</name>
    <dbReference type="NCBI Taxonomy" id="52838"/>
    <lineage>
        <taxon>Eukaryota</taxon>
        <taxon>Viridiplantae</taxon>
        <taxon>Streptophyta</taxon>
        <taxon>Embryophyta</taxon>
        <taxon>Tracheophyta</taxon>
        <taxon>Spermatophyta</taxon>
        <taxon>Magnoliopsida</taxon>
        <taxon>Liliopsida</taxon>
        <taxon>Zingiberales</taxon>
        <taxon>Musaceae</taxon>
        <taxon>Musa</taxon>
    </lineage>
</organism>
<dbReference type="PANTHER" id="PTHR22957">
    <property type="entry name" value="TBC1 DOMAIN FAMILY MEMBER GTPASE-ACTIVATING PROTEIN"/>
    <property type="match status" value="1"/>
</dbReference>
<feature type="region of interest" description="Disordered" evidence="2">
    <location>
        <begin position="59"/>
        <end position="82"/>
    </location>
</feature>
<feature type="region of interest" description="Disordered" evidence="2">
    <location>
        <begin position="769"/>
        <end position="789"/>
    </location>
</feature>
<evidence type="ECO:0000313" key="4">
    <source>
        <dbReference type="EMBL" id="THU54519.1"/>
    </source>
</evidence>
<dbReference type="EMBL" id="PYDT01000008">
    <property type="protein sequence ID" value="THU54519.1"/>
    <property type="molecule type" value="Genomic_DNA"/>
</dbReference>
<feature type="compositionally biased region" description="Polar residues" evidence="2">
    <location>
        <begin position="594"/>
        <end position="604"/>
    </location>
</feature>
<evidence type="ECO:0000259" key="3">
    <source>
        <dbReference type="PROSITE" id="PS50086"/>
    </source>
</evidence>
<evidence type="ECO:0000256" key="2">
    <source>
        <dbReference type="SAM" id="MobiDB-lite"/>
    </source>
</evidence>
<dbReference type="GO" id="GO:0005096">
    <property type="term" value="F:GTPase activator activity"/>
    <property type="evidence" value="ECO:0007669"/>
    <property type="project" value="UniProtKB-KW"/>
</dbReference>
<feature type="region of interest" description="Disordered" evidence="2">
    <location>
        <begin position="594"/>
        <end position="635"/>
    </location>
</feature>
<evidence type="ECO:0000313" key="5">
    <source>
        <dbReference type="Proteomes" id="UP000317650"/>
    </source>
</evidence>
<dbReference type="STRING" id="52838.A0A4S8J0R0"/>
<dbReference type="FunFam" id="1.10.472.80:FF:000034">
    <property type="entry name" value="TBC1 domain family member 5"/>
    <property type="match status" value="1"/>
</dbReference>
<dbReference type="Gene3D" id="1.10.8.270">
    <property type="entry name" value="putative rabgap domain of human tbc1 domain family member 14 like domains"/>
    <property type="match status" value="1"/>
</dbReference>
<dbReference type="Gene3D" id="1.10.472.80">
    <property type="entry name" value="Ypt/Rab-GAP domain of gyp1p, domain 3"/>
    <property type="match status" value="1"/>
</dbReference>
<comment type="caution">
    <text evidence="4">The sequence shown here is derived from an EMBL/GenBank/DDBJ whole genome shotgun (WGS) entry which is preliminary data.</text>
</comment>
<sequence>MSSASVPEASSTPQKRFSNLRGVRWRVDLGILPSSPSATIDDLRRVTADTRRRYATLRRRLLMDHHPPKDGDASPDLTLDNPLSQNPDSTWGRFFSYAELGRMVDQDLSRLNPEHSGYFHTPTCQAMLRRILLLWCLQHPEHGYRQGMHELLAPLVYVLRVDLDHLIQVQKLHEDCFNDEFDGIILPESDMISNYRSRRIRNWDSGIEIENNPYKVSNGLSVGELDPHTREMFLLSDSYGAEGELGVILSERFMEHDAYCMLDYLMDGAQGVLAMASFFSPVVGSSTNLPPVIEASSALFHLLSTVDHSLHAHLVELGVEPQYFALRWLRVLYGREFCLDDLLVIWDELFSSKNSSCIDSDVEYNFKVLCSPRGSFVAALAVSMLLYLRSSLLATETATTCLQRLLNFPQNPDMKKLIEKAKSLQMLALESNITSSSSQRLSDKNKLNVSRGYSLPSGSAMPKTSVSVIPDSYWEEKWRVLHEDEELRKQSNNESSSSGIMKKILTRKLSLSRTKSEPLEGKNANSQSSVRRRLFDDSSKDIVTEKDHVKSECYVPDFVLDNLNAGKNFTEKLVDQRTSDCMVEQTLLSRNSSLVLSTATSPHDTGNDHGYESEKSSVTSNSFLGDNDEETLSMEDPFSQNHQDEETVNMEEHCTQNLDNQLAQDVEAASSVVIDTVIEQVAAPKDRKSFPGKFQWIWRFGRGCDEGNQKSLAGYSKKDNCNISTCDAIYNSSGVNKRTEVGDKKVMDTLRSLGQSMLENIQVIETVFQQDKGKSDSSDNVPNNSLGGKGQGAAITALKELRKISNLLQEM</sequence>
<dbReference type="SMART" id="SM00164">
    <property type="entry name" value="TBC"/>
    <property type="match status" value="1"/>
</dbReference>
<feature type="domain" description="Rab-GAP TBC" evidence="3">
    <location>
        <begin position="15"/>
        <end position="353"/>
    </location>
</feature>
<dbReference type="Proteomes" id="UP000317650">
    <property type="component" value="Chromosome 10"/>
</dbReference>
<dbReference type="InterPro" id="IPR035969">
    <property type="entry name" value="Rab-GAP_TBC_sf"/>
</dbReference>
<dbReference type="PROSITE" id="PS50086">
    <property type="entry name" value="TBC_RABGAP"/>
    <property type="match status" value="1"/>
</dbReference>
<gene>
    <name evidence="4" type="ORF">C4D60_Mb10t25960</name>
</gene>
<feature type="compositionally biased region" description="Basic and acidic residues" evidence="2">
    <location>
        <begin position="605"/>
        <end position="615"/>
    </location>
</feature>
<feature type="compositionally biased region" description="Basic and acidic residues" evidence="2">
    <location>
        <begin position="61"/>
        <end position="72"/>
    </location>
</feature>
<proteinExistence type="predicted"/>
<evidence type="ECO:0000256" key="1">
    <source>
        <dbReference type="ARBA" id="ARBA00022468"/>
    </source>
</evidence>
<dbReference type="Pfam" id="PF00566">
    <property type="entry name" value="RabGAP-TBC"/>
    <property type="match status" value="2"/>
</dbReference>
<feature type="region of interest" description="Disordered" evidence="2">
    <location>
        <begin position="512"/>
        <end position="533"/>
    </location>
</feature>
<keyword evidence="1" id="KW-0343">GTPase activation</keyword>
<keyword evidence="5" id="KW-1185">Reference proteome</keyword>
<reference evidence="4 5" key="1">
    <citation type="journal article" date="2019" name="Nat. Plants">
        <title>Genome sequencing of Musa balbisiana reveals subgenome evolution and function divergence in polyploid bananas.</title>
        <authorList>
            <person name="Yao X."/>
        </authorList>
    </citation>
    <scope>NUCLEOTIDE SEQUENCE [LARGE SCALE GENOMIC DNA]</scope>
    <source>
        <strain evidence="5">cv. DH-PKW</strain>
        <tissue evidence="4">Leaves</tissue>
    </source>
</reference>
<dbReference type="SUPFAM" id="SSF47923">
    <property type="entry name" value="Ypt/Rab-GAP domain of gyp1p"/>
    <property type="match status" value="2"/>
</dbReference>
<dbReference type="InterPro" id="IPR000195">
    <property type="entry name" value="Rab-GAP-TBC_dom"/>
</dbReference>
<dbReference type="PANTHER" id="PTHR22957:SF337">
    <property type="entry name" value="TBC1 DOMAIN FAMILY MEMBER 5"/>
    <property type="match status" value="1"/>
</dbReference>